<evidence type="ECO:0000256" key="1">
    <source>
        <dbReference type="ARBA" id="ARBA00022670"/>
    </source>
</evidence>
<dbReference type="InterPro" id="IPR029044">
    <property type="entry name" value="Nucleotide-diphossugar_trans"/>
</dbReference>
<gene>
    <name evidence="9" type="ORF">HU742_020320</name>
    <name evidence="8" type="ORF">HU742_19125</name>
</gene>
<evidence type="ECO:0000313" key="8">
    <source>
        <dbReference type="EMBL" id="MBC3397330.1"/>
    </source>
</evidence>
<evidence type="ECO:0000256" key="4">
    <source>
        <dbReference type="SAM" id="MobiDB-lite"/>
    </source>
</evidence>
<evidence type="ECO:0000313" key="9">
    <source>
        <dbReference type="EMBL" id="MBV4553496.1"/>
    </source>
</evidence>
<feature type="domain" description="TcdA/TcdB toxin pore forming" evidence="7">
    <location>
        <begin position="1061"/>
        <end position="1686"/>
    </location>
</feature>
<evidence type="ECO:0000259" key="6">
    <source>
        <dbReference type="Pfam" id="PF12919"/>
    </source>
</evidence>
<dbReference type="GO" id="GO:0006508">
    <property type="term" value="P:proteolysis"/>
    <property type="evidence" value="ECO:0007669"/>
    <property type="project" value="UniProtKB-KW"/>
</dbReference>
<sequence length="2347" mass="259845">MNDFVALSQYVEFSKLLSQEDLQGLLLPYKESEHYLAALRYHASCIEAQDSPRMLTPLALLKRTLDLFQANSRRRRAPNLRVSPDSAGGLAGAQSKIEDYEARLQHSLELLKQPATEVPKKLHFVWLGGGLGDIQLDYLRIWKKTMPDFSVNVWHDPDGLLVHETNRIIVEAAKADTWLSEENAVTSANDLADLYEARVTALKRQMFMHIQQALEQGKSADEARIDLLVSGYGRDEAVLHALKTENAQVMGSLKEENIQLRDVRKLQTFSRLEDFYNREMSLRGNLAAASDLARLVVVHAEGGVYSDVDFLPPLANDLAGIEVNQLMPDARLGVLQLLLNNNPHWMPGRGALLNRYEDYSKPIPAEHLEALERFAKSAPPLEKVFVPFTQGSAPADSLRLAKIEGGESNALIVAHPGSATCEAIIERLQTHYQALLAVEREAGKRNIEFFQADRIFELTGEVLKDEFNIVSNEASMGEDPATNLCLGISDYFSDGIRPKSQGSIFLTGPGAVRAGLLEYARRYSTPKVAEQVRKAIRLSTGFNNATEEEKDHSWTENAKSIDNWFTAEKARWTEGRMRARYAADLTELLKWRSIDFQQGWPVIEGRHVLSTDLLQQLADNLGEPFMTAMNLGHTGTVTFDRLIPLGFDDRQSIVAQSASAMPPASLSDSQTQPLTVSQVLHQLAEGDLDVSRLSPLQRLQLGALIGAKALDNRSFETVRPQLDNLINGFRKPGTVNDYATIERALFAHQAPAFVAGLASMADVLPRHDETALGLKKISLEQPLTLRQWGQHAARIQQAALHEYRVRVVMRLNDILSATDPDKFRSVPQDLLLQGPGDRVAGRCYPLSLVMAAAFSKGLGAVKTLCDRFDLAIVEHDTRDSAVFLHSLESMRDMRVGDVGSALARADLKGVVSILLNKPTGTLMLNSDNHAMLVAKTSEGKSSAYHFYDPNFGVFEFESATDFAEALEAFFVKQGMASQYAAYGDAARPSFDLIELDGARVTREVLPNSVRVSELLQPDALPGQSQRSVRQRVASARGQSLQDNPRLGSCLLTLDGHWWAQQIAETATHLQQMNKLKPELAPLFDTLEVLSDGTYRMSMIDPADSEHPIQIQTNDARVLRIKTYLTERFSTLANHPTVSNDPTAVGSVHTLNAGFAIQALMNALRGREGDARTLSWAVRLHAYVNYAQLTHGNVTDIVELVGLIRKALAQEKLIANTVAPVVKASVGTTASEATGGLLQLANVGFDIYQLANADSEVERAQFGTQLAFDSAGLVLSGAALGASVVGAATAGTMLGGASVILGGLAVGVAALAQGFATIAEEAKQVGLFFDEVEHAHLHPFKFNAGSNAWLPRPSLIVQTVDLARGVLVLDSPKLYPQRDHLGVPTLEWDYERAINIREGLRLPHQVGFAPPAGQGIVLPCTPQTCYLYEYKALPGATTRNDKGFDTGRRLEENTAGKWLFDFWGPWEYIVHRLFNPDFRPTRIDVVLDDNARSLVVPVLPANWHGLVSYQIQGAGNQCAVRLNPGVSVTFDSVRPLNSSWVLDAPGAKESDIRFESSGNKISIGEIEVSFTGTGQHGVLIRIGTEQLFQVDWSTRLLNVVEQVVPSGLDQQVLREHLKALNHQHRLVAPYTPVHDYLVPFEDPKENRRVIAWYDAKEDRFLYIRDELVGDEPTFLGAVVNGYAWFYDPKDLRICQVDATTGVLSRLYWLWGSMTEDAVIKSVEADAQGIIHVVQHITRKGGVHDELAYVIYDEQLLLTSVIRDLDTELETLLSASQHLSEWSKVLPDGYVYAPSFGNEHTYETVTWQPAPFVTVCWKPDEAYRDMAWVRRDDNLIIRPAPRPRHHRGWPDSIKHMTGLRLLAQAGEGDAFAIYDETYKAVCRRQRTVVDGIGQWSNRWMQTGNVKEVFVAHHGYVAATFDDVFFDLTSEGALVLGGVNNQWFKNQEQAWWPALEPLARRHSIERFALMGLTDSSGKTSLYAWYIDNRLLLVDSRQATQVRLLDVTPDGEAAWLFDVERGEVLRQSLIDLKQAGAAFGQGSRLLQADVLLEAEREWAPWRFIGLVADGPGLRGVTYEGLVVRLRDHEPAMITGVTHEWVVAQGGHEQEALERLASSPSHSALLTVEEPDNLTWFVARTGQVIRVPKAALPAAYEVLGTQRRNNVLLRESKKGTLLTFPREGQAGPLNYAQRKGEVMVVESQGTLLDDLLAVMPDDVTTVVLRVGQGAVTYRLSKSAWRRVGSVILDCRHSLGDVATTPGKVIWELEEPDQLLLSHVDEHLVIIDPNSGCSVVCREVFATDVNLRGEVVLDFGANRHYAVSTLVARLGALPDIQSVTTLEELLELSLETI</sequence>
<evidence type="ECO:0000256" key="2">
    <source>
        <dbReference type="ARBA" id="ARBA00022801"/>
    </source>
</evidence>
<protein>
    <submittedName>
        <fullName evidence="8">Toxin</fullName>
    </submittedName>
</protein>
<accession>A0A923FQT7</accession>
<evidence type="ECO:0000259" key="5">
    <source>
        <dbReference type="Pfam" id="PF03543"/>
    </source>
</evidence>
<comment type="caution">
    <text evidence="8">The sequence shown here is derived from an EMBL/GenBank/DDBJ whole genome shotgun (WGS) entry which is preliminary data.</text>
</comment>
<dbReference type="InterPro" id="IPR024770">
    <property type="entry name" value="TcdA/TcdB_cat"/>
</dbReference>
<organism evidence="8">
    <name type="scientific">Pseudomonas marvdashtae</name>
    <dbReference type="NCBI Taxonomy" id="2745500"/>
    <lineage>
        <taxon>Bacteria</taxon>
        <taxon>Pseudomonadati</taxon>
        <taxon>Pseudomonadota</taxon>
        <taxon>Gammaproteobacteria</taxon>
        <taxon>Pseudomonadales</taxon>
        <taxon>Pseudomonadaceae</taxon>
        <taxon>Pseudomonas</taxon>
    </lineage>
</organism>
<keyword evidence="1" id="KW-0645">Protease</keyword>
<evidence type="ECO:0000259" key="7">
    <source>
        <dbReference type="Pfam" id="PF12920"/>
    </source>
</evidence>
<feature type="region of interest" description="Disordered" evidence="4">
    <location>
        <begin position="1020"/>
        <end position="1040"/>
    </location>
</feature>
<dbReference type="Gene3D" id="3.90.550.20">
    <property type="match status" value="1"/>
</dbReference>
<feature type="domain" description="GT44" evidence="6">
    <location>
        <begin position="120"/>
        <end position="505"/>
    </location>
</feature>
<dbReference type="CDD" id="cd20495">
    <property type="entry name" value="C58_PaToxP-like"/>
    <property type="match status" value="1"/>
</dbReference>
<feature type="domain" description="Peptidase C58 YopT-type" evidence="5">
    <location>
        <begin position="924"/>
        <end position="974"/>
    </location>
</feature>
<reference evidence="8 10" key="1">
    <citation type="journal article" date="2020" name="Microorganisms">
        <title>Reliable Identification of Environmental Pseudomonas Isolates Using the rpoD Gene.</title>
        <authorList>
            <consortium name="The Broad Institute Genome Sequencing Platform"/>
            <person name="Girard L."/>
            <person name="Lood C."/>
            <person name="Rokni-Zadeh H."/>
            <person name="van Noort V."/>
            <person name="Lavigne R."/>
            <person name="De Mot R."/>
        </authorList>
    </citation>
    <scope>NUCLEOTIDE SEQUENCE</scope>
    <source>
        <strain evidence="8 10">SWRI102</strain>
    </source>
</reference>
<dbReference type="Proteomes" id="UP000659438">
    <property type="component" value="Unassembled WGS sequence"/>
</dbReference>
<reference evidence="9" key="3">
    <citation type="submission" date="2021-06" db="EMBL/GenBank/DDBJ databases">
        <title>Updating the genus Pseudomonas: Description of 43 new species and partition of the Pseudomonas putida group.</title>
        <authorList>
            <person name="Girard L."/>
            <person name="Lood C."/>
            <person name="Vandamme P."/>
            <person name="Rokni-Zadeh H."/>
            <person name="Van Noort V."/>
            <person name="Hofte M."/>
            <person name="Lavigne R."/>
            <person name="De Mot R."/>
        </authorList>
    </citation>
    <scope>NUCLEOTIDE SEQUENCE</scope>
    <source>
        <strain evidence="9">SWRI102</strain>
    </source>
</reference>
<evidence type="ECO:0000313" key="10">
    <source>
        <dbReference type="Proteomes" id="UP000659438"/>
    </source>
</evidence>
<dbReference type="InterPro" id="IPR006473">
    <property type="entry name" value="Peptidase_C58_Yopt"/>
</dbReference>
<dbReference type="EMBL" id="JABWQX010000007">
    <property type="protein sequence ID" value="MBC3397330.1"/>
    <property type="molecule type" value="Genomic_DNA"/>
</dbReference>
<reference evidence="8" key="2">
    <citation type="submission" date="2020-07" db="EMBL/GenBank/DDBJ databases">
        <authorList>
            <person name="Lood C."/>
            <person name="Girard L."/>
        </authorList>
    </citation>
    <scope>NUCLEOTIDE SEQUENCE</scope>
    <source>
        <strain evidence="8">SWRI102</strain>
    </source>
</reference>
<dbReference type="InterPro" id="IPR024769">
    <property type="entry name" value="TcdA/TcdB_pore_forming"/>
</dbReference>
<keyword evidence="2" id="KW-0378">Hydrolase</keyword>
<evidence type="ECO:0000256" key="3">
    <source>
        <dbReference type="ARBA" id="ARBA00022807"/>
    </source>
</evidence>
<dbReference type="Pfam" id="PF03543">
    <property type="entry name" value="Peptidase_C58"/>
    <property type="match status" value="1"/>
</dbReference>
<dbReference type="Pfam" id="PF12920">
    <property type="entry name" value="TcdA_TcdB_pore"/>
    <property type="match status" value="1"/>
</dbReference>
<dbReference type="EMBL" id="JABWQX020000002">
    <property type="protein sequence ID" value="MBV4553496.1"/>
    <property type="molecule type" value="Genomic_DNA"/>
</dbReference>
<dbReference type="RefSeq" id="WP_186644301.1">
    <property type="nucleotide sequence ID" value="NZ_JABWQX020000002.1"/>
</dbReference>
<dbReference type="GO" id="GO:0016757">
    <property type="term" value="F:glycosyltransferase activity"/>
    <property type="evidence" value="ECO:0007669"/>
    <property type="project" value="InterPro"/>
</dbReference>
<keyword evidence="10" id="KW-1185">Reference proteome</keyword>
<keyword evidence="3" id="KW-0788">Thiol protease</keyword>
<name>A0A923FQT7_9PSED</name>
<dbReference type="GO" id="GO:0004197">
    <property type="term" value="F:cysteine-type endopeptidase activity"/>
    <property type="evidence" value="ECO:0007669"/>
    <property type="project" value="InterPro"/>
</dbReference>
<dbReference type="Pfam" id="PF12919">
    <property type="entry name" value="TcdA_TcdB"/>
    <property type="match status" value="1"/>
</dbReference>
<proteinExistence type="predicted"/>
<dbReference type="SUPFAM" id="SSF53448">
    <property type="entry name" value="Nucleotide-diphospho-sugar transferases"/>
    <property type="match status" value="1"/>
</dbReference>